<evidence type="ECO:0000313" key="7">
    <source>
        <dbReference type="EMBL" id="MPL71661.1"/>
    </source>
</evidence>
<keyword evidence="4" id="KW-0808">Transferase</keyword>
<dbReference type="EMBL" id="VSSQ01000060">
    <property type="protein sequence ID" value="MPL71661.1"/>
    <property type="molecule type" value="Genomic_DNA"/>
</dbReference>
<protein>
    <submittedName>
        <fullName evidence="7">Arginine biosynthesis bifunctional protein ArgJ</fullName>
    </submittedName>
</protein>
<comment type="caution">
    <text evidence="7">The sequence shown here is derived from an EMBL/GenBank/DDBJ whole genome shotgun (WGS) entry which is preliminary data.</text>
</comment>
<proteinExistence type="inferred from homology"/>
<dbReference type="GO" id="GO:0004042">
    <property type="term" value="F:L-glutamate N-acetyltransferase activity"/>
    <property type="evidence" value="ECO:0007669"/>
    <property type="project" value="TreeGrafter"/>
</dbReference>
<keyword evidence="6" id="KW-0012">Acyltransferase</keyword>
<evidence type="ECO:0000256" key="4">
    <source>
        <dbReference type="ARBA" id="ARBA00022679"/>
    </source>
</evidence>
<gene>
    <name evidence="7" type="primary">argJ_7</name>
    <name evidence="7" type="ORF">SDC9_17438</name>
</gene>
<organism evidence="7">
    <name type="scientific">bioreactor metagenome</name>
    <dbReference type="NCBI Taxonomy" id="1076179"/>
    <lineage>
        <taxon>unclassified sequences</taxon>
        <taxon>metagenomes</taxon>
        <taxon>ecological metagenomes</taxon>
    </lineage>
</organism>
<dbReference type="NCBIfam" id="NF003802">
    <property type="entry name" value="PRK05388.1"/>
    <property type="match status" value="1"/>
</dbReference>
<dbReference type="GO" id="GO:0004358">
    <property type="term" value="F:L-glutamate N-acetyltransferase activity, acting on acetyl-L-ornithine as donor"/>
    <property type="evidence" value="ECO:0007669"/>
    <property type="project" value="InterPro"/>
</dbReference>
<evidence type="ECO:0000256" key="2">
    <source>
        <dbReference type="ARBA" id="ARBA00006774"/>
    </source>
</evidence>
<dbReference type="PANTHER" id="PTHR23100:SF0">
    <property type="entry name" value="ARGININE BIOSYNTHESIS BIFUNCTIONAL PROTEIN ARGJ, MITOCHONDRIAL"/>
    <property type="match status" value="1"/>
</dbReference>
<dbReference type="Gene3D" id="3.60.70.12">
    <property type="entry name" value="L-amino peptidase D-ALA esterase/amidase"/>
    <property type="match status" value="1"/>
</dbReference>
<evidence type="ECO:0000256" key="1">
    <source>
        <dbReference type="ARBA" id="ARBA00004496"/>
    </source>
</evidence>
<keyword evidence="3" id="KW-0963">Cytoplasm</keyword>
<dbReference type="FunFam" id="3.10.20.340:FF:000003">
    <property type="entry name" value="Arginine biosynthesis bifunctional protein ArgJ"/>
    <property type="match status" value="1"/>
</dbReference>
<reference evidence="7" key="1">
    <citation type="submission" date="2019-08" db="EMBL/GenBank/DDBJ databases">
        <authorList>
            <person name="Kucharzyk K."/>
            <person name="Murdoch R.W."/>
            <person name="Higgins S."/>
            <person name="Loffler F."/>
        </authorList>
    </citation>
    <scope>NUCLEOTIDE SEQUENCE</scope>
</reference>
<dbReference type="GO" id="GO:0005737">
    <property type="term" value="C:cytoplasm"/>
    <property type="evidence" value="ECO:0007669"/>
    <property type="project" value="UniProtKB-SubCell"/>
</dbReference>
<keyword evidence="5" id="KW-0068">Autocatalytic cleavage</keyword>
<dbReference type="Pfam" id="PF01960">
    <property type="entry name" value="ArgJ"/>
    <property type="match status" value="1"/>
</dbReference>
<name>A0A644U1B9_9ZZZZ</name>
<evidence type="ECO:0000256" key="3">
    <source>
        <dbReference type="ARBA" id="ARBA00022490"/>
    </source>
</evidence>
<dbReference type="GO" id="GO:0006592">
    <property type="term" value="P:ornithine biosynthetic process"/>
    <property type="evidence" value="ECO:0007669"/>
    <property type="project" value="TreeGrafter"/>
</dbReference>
<dbReference type="GO" id="GO:0006526">
    <property type="term" value="P:L-arginine biosynthetic process"/>
    <property type="evidence" value="ECO:0007669"/>
    <property type="project" value="InterPro"/>
</dbReference>
<sequence length="387" mass="40726">MTQDFRSICAVEGVNAWGMKEGKYGLALIQASGTGAAVFTKNKVRAPVVNLMAERTKRGKLAGVIVNSGCANAYTGKQGFSDAEKMAAIGAEALGISELECGVASTGVIGRYLDLDLIRRQAGQVAGKLAHSPEAETAAAKAIMTTDTKEKHAIVRREGYTVAGICKGSGMIAPNMGTMLSFVYTDAEISAKQLQASLKSAVKRSLNRVVVDGDESTNDSLFCTATGEAGKVPMTEFSKALETVCISLAKQIAADGEGATKMLEVKVFGCKRERDAEKIAKSVITSPLVKSAIYGEDPNWGRVVCAAGYSGVDFTVEELSLSIGEGESETQLVKNGAITADLARAKAAMAGDHVVFTLMLESGNKQATAWGCDLTEKYVEINGKYTT</sequence>
<comment type="subcellular location">
    <subcellularLocation>
        <location evidence="1">Cytoplasm</location>
    </subcellularLocation>
</comment>
<accession>A0A644U1B9</accession>
<dbReference type="HAMAP" id="MF_01106">
    <property type="entry name" value="ArgJ"/>
    <property type="match status" value="1"/>
</dbReference>
<dbReference type="InterPro" id="IPR016117">
    <property type="entry name" value="ArgJ-like_dom_sf"/>
</dbReference>
<dbReference type="PANTHER" id="PTHR23100">
    <property type="entry name" value="ARGININE BIOSYNTHESIS BIFUNCTIONAL PROTEIN ARGJ"/>
    <property type="match status" value="1"/>
</dbReference>
<dbReference type="InterPro" id="IPR042195">
    <property type="entry name" value="ArgJ_beta_C"/>
</dbReference>
<dbReference type="CDD" id="cd02152">
    <property type="entry name" value="OAT"/>
    <property type="match status" value="1"/>
</dbReference>
<dbReference type="AlphaFoldDB" id="A0A644U1B9"/>
<dbReference type="SUPFAM" id="SSF56266">
    <property type="entry name" value="DmpA/ArgJ-like"/>
    <property type="match status" value="1"/>
</dbReference>
<comment type="similarity">
    <text evidence="2">Belongs to the ArgJ family.</text>
</comment>
<evidence type="ECO:0000256" key="6">
    <source>
        <dbReference type="ARBA" id="ARBA00023315"/>
    </source>
</evidence>
<dbReference type="InterPro" id="IPR002813">
    <property type="entry name" value="Arg_biosynth_ArgJ"/>
</dbReference>
<dbReference type="Gene3D" id="3.10.20.340">
    <property type="entry name" value="ArgJ beta chain, C-terminal domain"/>
    <property type="match status" value="1"/>
</dbReference>
<evidence type="ECO:0000256" key="5">
    <source>
        <dbReference type="ARBA" id="ARBA00022813"/>
    </source>
</evidence>
<dbReference type="NCBIfam" id="TIGR00120">
    <property type="entry name" value="ArgJ"/>
    <property type="match status" value="1"/>
</dbReference>